<protein>
    <submittedName>
        <fullName evidence="1">Uncharacterized protein</fullName>
    </submittedName>
</protein>
<comment type="caution">
    <text evidence="1">The sequence shown here is derived from an EMBL/GenBank/DDBJ whole genome shotgun (WGS) entry which is preliminary data.</text>
</comment>
<organism evidence="1 2">
    <name type="scientific">Vibrio vulnificus</name>
    <dbReference type="NCBI Taxonomy" id="672"/>
    <lineage>
        <taxon>Bacteria</taxon>
        <taxon>Pseudomonadati</taxon>
        <taxon>Pseudomonadota</taxon>
        <taxon>Gammaproteobacteria</taxon>
        <taxon>Vibrionales</taxon>
        <taxon>Vibrionaceae</taxon>
        <taxon>Vibrio</taxon>
    </lineage>
</organism>
<dbReference type="EMBL" id="LOSH02000004">
    <property type="protein sequence ID" value="PNM68510.1"/>
    <property type="molecule type" value="Genomic_DNA"/>
</dbReference>
<sequence>MKRNSIGLAFQPPVLYNQNIAKRPHITAGPFLNMAGEEPYSNVRRTPRGSTSVSKLCLKLKRQKPAKQQAFLKWSVKRNSIGLAFQPPFSTTKTLQKGPTFLQGLFLIWPVKNHILTSGEPHEVQHQ</sequence>
<gene>
    <name evidence="1" type="ORF">AL548_020825</name>
</gene>
<name>A0ABX4WY92_VIBVL</name>
<proteinExistence type="predicted"/>
<dbReference type="Proteomes" id="UP000054370">
    <property type="component" value="Unassembled WGS sequence"/>
</dbReference>
<evidence type="ECO:0000313" key="2">
    <source>
        <dbReference type="Proteomes" id="UP000054370"/>
    </source>
</evidence>
<accession>A0ABX4WY92</accession>
<evidence type="ECO:0000313" key="1">
    <source>
        <dbReference type="EMBL" id="PNM68510.1"/>
    </source>
</evidence>
<keyword evidence="2" id="KW-1185">Reference proteome</keyword>
<reference evidence="1" key="1">
    <citation type="submission" date="2017-12" db="EMBL/GenBank/DDBJ databases">
        <title>FDA dAtabase for Regulatory Grade micrObial Sequences (FDA-ARGOS): Supporting development and validation of Infectious Disease Dx tests.</title>
        <authorList>
            <person name="Hoffmann M."/>
            <person name="Allard M."/>
            <person name="Evans P."/>
            <person name="Brown E."/>
            <person name="Tallon L.J."/>
            <person name="Sadzewicz L."/>
            <person name="Sengamalay N."/>
            <person name="Ott S."/>
            <person name="Godinez A."/>
            <person name="Nagaraj S."/>
            <person name="Vavikolanu K."/>
            <person name="Aluvathingal J."/>
            <person name="Nadendla S."/>
            <person name="Hobson J."/>
            <person name="Sichtig H."/>
        </authorList>
    </citation>
    <scope>NUCLEOTIDE SEQUENCE [LARGE SCALE GENOMIC DNA]</scope>
    <source>
        <strain evidence="1">FDAARGOS_118</strain>
    </source>
</reference>